<dbReference type="EMBL" id="LABZ01000013">
    <property type="protein sequence ID" value="KMO44627.1"/>
    <property type="molecule type" value="Genomic_DNA"/>
</dbReference>
<accession>A0A0J6TFD9</accession>
<gene>
    <name evidence="6" type="ORF">VQ03_02410</name>
</gene>
<dbReference type="PATRIC" id="fig|1187852.3.peg.1145"/>
<reference evidence="6 7" key="1">
    <citation type="submission" date="2015-03" db="EMBL/GenBank/DDBJ databases">
        <title>Genome sequencing of Methylobacterium tarhaniae DSM 25844.</title>
        <authorList>
            <person name="Chaudhry V."/>
            <person name="Patil P.B."/>
        </authorList>
    </citation>
    <scope>NUCLEOTIDE SEQUENCE [LARGE SCALE GENOMIC DNA]</scope>
    <source>
        <strain evidence="6 7">DSM 25844</strain>
    </source>
</reference>
<dbReference type="PRINTS" id="PR00039">
    <property type="entry name" value="HTHLYSR"/>
</dbReference>
<dbReference type="AlphaFoldDB" id="A0A0J6TFD9"/>
<evidence type="ECO:0000256" key="4">
    <source>
        <dbReference type="ARBA" id="ARBA00023163"/>
    </source>
</evidence>
<evidence type="ECO:0000256" key="2">
    <source>
        <dbReference type="ARBA" id="ARBA00023015"/>
    </source>
</evidence>
<dbReference type="GO" id="GO:0006351">
    <property type="term" value="P:DNA-templated transcription"/>
    <property type="evidence" value="ECO:0007669"/>
    <property type="project" value="TreeGrafter"/>
</dbReference>
<keyword evidence="7" id="KW-1185">Reference proteome</keyword>
<keyword evidence="2" id="KW-0805">Transcription regulation</keyword>
<keyword evidence="4" id="KW-0804">Transcription</keyword>
<name>A0A0J6TFD9_9HYPH</name>
<dbReference type="InterPro" id="IPR005119">
    <property type="entry name" value="LysR_subst-bd"/>
</dbReference>
<keyword evidence="3" id="KW-0238">DNA-binding</keyword>
<evidence type="ECO:0000313" key="7">
    <source>
        <dbReference type="Proteomes" id="UP000036449"/>
    </source>
</evidence>
<dbReference type="Proteomes" id="UP000036449">
    <property type="component" value="Unassembled WGS sequence"/>
</dbReference>
<evidence type="ECO:0000256" key="3">
    <source>
        <dbReference type="ARBA" id="ARBA00023125"/>
    </source>
</evidence>
<organism evidence="6 7">
    <name type="scientific">Methylobacterium tarhaniae</name>
    <dbReference type="NCBI Taxonomy" id="1187852"/>
    <lineage>
        <taxon>Bacteria</taxon>
        <taxon>Pseudomonadati</taxon>
        <taxon>Pseudomonadota</taxon>
        <taxon>Alphaproteobacteria</taxon>
        <taxon>Hyphomicrobiales</taxon>
        <taxon>Methylobacteriaceae</taxon>
        <taxon>Methylobacterium</taxon>
    </lineage>
</organism>
<dbReference type="InterPro" id="IPR000847">
    <property type="entry name" value="LysR_HTH_N"/>
</dbReference>
<dbReference type="SUPFAM" id="SSF53850">
    <property type="entry name" value="Periplasmic binding protein-like II"/>
    <property type="match status" value="1"/>
</dbReference>
<feature type="domain" description="HTH lysR-type" evidence="5">
    <location>
        <begin position="9"/>
        <end position="66"/>
    </location>
</feature>
<dbReference type="PANTHER" id="PTHR30537">
    <property type="entry name" value="HTH-TYPE TRANSCRIPTIONAL REGULATOR"/>
    <property type="match status" value="1"/>
</dbReference>
<dbReference type="PROSITE" id="PS50931">
    <property type="entry name" value="HTH_LYSR"/>
    <property type="match status" value="1"/>
</dbReference>
<dbReference type="PANTHER" id="PTHR30537:SF26">
    <property type="entry name" value="GLYCINE CLEAVAGE SYSTEM TRANSCRIPTIONAL ACTIVATOR"/>
    <property type="match status" value="1"/>
</dbReference>
<dbReference type="CDD" id="cd08481">
    <property type="entry name" value="PBP2_GcdR_like"/>
    <property type="match status" value="1"/>
</dbReference>
<dbReference type="RefSeq" id="WP_048449253.1">
    <property type="nucleotide sequence ID" value="NZ_LABZ01000013.1"/>
</dbReference>
<dbReference type="FunFam" id="1.10.10.10:FF:000001">
    <property type="entry name" value="LysR family transcriptional regulator"/>
    <property type="match status" value="1"/>
</dbReference>
<dbReference type="Pfam" id="PF03466">
    <property type="entry name" value="LysR_substrate"/>
    <property type="match status" value="1"/>
</dbReference>
<dbReference type="GO" id="GO:0043565">
    <property type="term" value="F:sequence-specific DNA binding"/>
    <property type="evidence" value="ECO:0007669"/>
    <property type="project" value="TreeGrafter"/>
</dbReference>
<protein>
    <submittedName>
        <fullName evidence="6">LysR family transcriptional regulator</fullName>
    </submittedName>
</protein>
<comment type="caution">
    <text evidence="6">The sequence shown here is derived from an EMBL/GenBank/DDBJ whole genome shotgun (WGS) entry which is preliminary data.</text>
</comment>
<dbReference type="InterPro" id="IPR058163">
    <property type="entry name" value="LysR-type_TF_proteobact-type"/>
</dbReference>
<evidence type="ECO:0000256" key="1">
    <source>
        <dbReference type="ARBA" id="ARBA00009437"/>
    </source>
</evidence>
<dbReference type="Gene3D" id="3.40.190.10">
    <property type="entry name" value="Periplasmic binding protein-like II"/>
    <property type="match status" value="2"/>
</dbReference>
<comment type="similarity">
    <text evidence="1">Belongs to the LysR transcriptional regulatory family.</text>
</comment>
<evidence type="ECO:0000259" key="5">
    <source>
        <dbReference type="PROSITE" id="PS50931"/>
    </source>
</evidence>
<dbReference type="GO" id="GO:0003700">
    <property type="term" value="F:DNA-binding transcription factor activity"/>
    <property type="evidence" value="ECO:0007669"/>
    <property type="project" value="InterPro"/>
</dbReference>
<dbReference type="OrthoDB" id="9793571at2"/>
<evidence type="ECO:0000313" key="6">
    <source>
        <dbReference type="EMBL" id="KMO44627.1"/>
    </source>
</evidence>
<dbReference type="InterPro" id="IPR036388">
    <property type="entry name" value="WH-like_DNA-bd_sf"/>
</dbReference>
<dbReference type="Gene3D" id="1.10.10.10">
    <property type="entry name" value="Winged helix-like DNA-binding domain superfamily/Winged helix DNA-binding domain"/>
    <property type="match status" value="1"/>
</dbReference>
<dbReference type="SUPFAM" id="SSF46785">
    <property type="entry name" value="Winged helix' DNA-binding domain"/>
    <property type="match status" value="1"/>
</dbReference>
<dbReference type="Pfam" id="PF00126">
    <property type="entry name" value="HTH_1"/>
    <property type="match status" value="1"/>
</dbReference>
<sequence>MAFTRRFLPSMSLLCAFEAASRHQSFTLAARELSLTQSAVSRQIRALEEMLGSDLFLRDRQTVRLTLAGETYAQEVREALRRISTATLGFRANPKGGTLNLAILPTFGTRWLAPRLPAFFAEHPGITVNLTTRLAPFDFRFEQVDAAIHFGSPDWPGAEFEPLMSETVVPACSRDLAERYAFAQASDLLRAPLLHLVSRPDAWERWFTAQGVNPEGVRGMLFDQFATVAQVAISGLGVALLPEFLIQPELARGDLVAALPARIENAGRYYLAWPSQRASHPPLEAFRAWLGTAAKAGQEEG</sequence>
<dbReference type="InterPro" id="IPR036390">
    <property type="entry name" value="WH_DNA-bd_sf"/>
</dbReference>
<proteinExistence type="inferred from homology"/>